<organism evidence="1">
    <name type="scientific">Siphoviridae sp. ctg0K17</name>
    <dbReference type="NCBI Taxonomy" id="2825600"/>
    <lineage>
        <taxon>Viruses</taxon>
        <taxon>Duplodnaviria</taxon>
        <taxon>Heunggongvirae</taxon>
        <taxon>Uroviricota</taxon>
        <taxon>Caudoviricetes</taxon>
    </lineage>
</organism>
<name>A0A8S5PV22_9CAUD</name>
<proteinExistence type="predicted"/>
<evidence type="ECO:0000313" key="1">
    <source>
        <dbReference type="EMBL" id="DAE10918.1"/>
    </source>
</evidence>
<reference evidence="1" key="1">
    <citation type="journal article" date="2021" name="Proc. Natl. Acad. Sci. U.S.A.">
        <title>A Catalog of Tens of Thousands of Viruses from Human Metagenomes Reveals Hidden Associations with Chronic Diseases.</title>
        <authorList>
            <person name="Tisza M.J."/>
            <person name="Buck C.B."/>
        </authorList>
    </citation>
    <scope>NUCLEOTIDE SEQUENCE</scope>
    <source>
        <strain evidence="1">Ctg0K17</strain>
    </source>
</reference>
<protein>
    <submittedName>
        <fullName evidence="1">Uncharacterized protein</fullName>
    </submittedName>
</protein>
<dbReference type="EMBL" id="BK015522">
    <property type="protein sequence ID" value="DAE10918.1"/>
    <property type="molecule type" value="Genomic_DNA"/>
</dbReference>
<accession>A0A8S5PV22</accession>
<sequence>MSAIFQVDFHPRAPRIIYPLGCNTITNAQIYPLTGINPHQPH</sequence>